<accession>A0ABV6LDD4</accession>
<reference evidence="1 2" key="1">
    <citation type="submission" date="2024-09" db="EMBL/GenBank/DDBJ databases">
        <authorList>
            <person name="Sun Q."/>
            <person name="Mori K."/>
        </authorList>
    </citation>
    <scope>NUCLEOTIDE SEQUENCE [LARGE SCALE GENOMIC DNA]</scope>
    <source>
        <strain evidence="1 2">NCAIM B.02415</strain>
    </source>
</reference>
<keyword evidence="2" id="KW-1185">Reference proteome</keyword>
<dbReference type="Proteomes" id="UP001589828">
    <property type="component" value="Unassembled WGS sequence"/>
</dbReference>
<proteinExistence type="predicted"/>
<organism evidence="1 2">
    <name type="scientific">Mucilaginibacter angelicae</name>
    <dbReference type="NCBI Taxonomy" id="869718"/>
    <lineage>
        <taxon>Bacteria</taxon>
        <taxon>Pseudomonadati</taxon>
        <taxon>Bacteroidota</taxon>
        <taxon>Sphingobacteriia</taxon>
        <taxon>Sphingobacteriales</taxon>
        <taxon>Sphingobacteriaceae</taxon>
        <taxon>Mucilaginibacter</taxon>
    </lineage>
</organism>
<gene>
    <name evidence="1" type="ORF">ACFFGT_24835</name>
</gene>
<evidence type="ECO:0000313" key="1">
    <source>
        <dbReference type="EMBL" id="MFC0517461.1"/>
    </source>
</evidence>
<name>A0ABV6LDD4_9SPHI</name>
<evidence type="ECO:0000313" key="2">
    <source>
        <dbReference type="Proteomes" id="UP001589828"/>
    </source>
</evidence>
<sequence length="114" mass="13538">MTFNKAKTLLTAIEYNLDGRMKYTYDLIDSNSFKLRMEDCVSGKVRYLSFELRSPKRGFIEVGFTCHDFRLNFPLIKNVESMTFNLYDFIKLIEYGIKIDENELHPEQDLNVEF</sequence>
<dbReference type="RefSeq" id="WP_377025212.1">
    <property type="nucleotide sequence ID" value="NZ_JBHLTS010000074.1"/>
</dbReference>
<dbReference type="EMBL" id="JBHLTS010000074">
    <property type="protein sequence ID" value="MFC0517461.1"/>
    <property type="molecule type" value="Genomic_DNA"/>
</dbReference>
<evidence type="ECO:0008006" key="3">
    <source>
        <dbReference type="Google" id="ProtNLM"/>
    </source>
</evidence>
<comment type="caution">
    <text evidence="1">The sequence shown here is derived from an EMBL/GenBank/DDBJ whole genome shotgun (WGS) entry which is preliminary data.</text>
</comment>
<protein>
    <recommendedName>
        <fullName evidence="3">WYL domain-containing protein</fullName>
    </recommendedName>
</protein>